<protein>
    <submittedName>
        <fullName evidence="2">Suppressor of fused domain protein</fullName>
    </submittedName>
</protein>
<evidence type="ECO:0000313" key="2">
    <source>
        <dbReference type="EMBL" id="MBL0743485.1"/>
    </source>
</evidence>
<feature type="domain" description="Suppressor of fused-like" evidence="1">
    <location>
        <begin position="2"/>
        <end position="133"/>
    </location>
</feature>
<dbReference type="Proteomes" id="UP000613030">
    <property type="component" value="Unassembled WGS sequence"/>
</dbReference>
<organism evidence="2 3">
    <name type="scientific">Chryseolinea lacunae</name>
    <dbReference type="NCBI Taxonomy" id="2801331"/>
    <lineage>
        <taxon>Bacteria</taxon>
        <taxon>Pseudomonadati</taxon>
        <taxon>Bacteroidota</taxon>
        <taxon>Cytophagia</taxon>
        <taxon>Cytophagales</taxon>
        <taxon>Fulvivirgaceae</taxon>
        <taxon>Chryseolinea</taxon>
    </lineage>
</organism>
<accession>A0ABS1KVK5</accession>
<dbReference type="InterPro" id="IPR020941">
    <property type="entry name" value="SUFU-like_domain"/>
</dbReference>
<comment type="caution">
    <text evidence="2">The sequence shown here is derived from an EMBL/GenBank/DDBJ whole genome shotgun (WGS) entry which is preliminary data.</text>
</comment>
<reference evidence="2 3" key="1">
    <citation type="submission" date="2021-01" db="EMBL/GenBank/DDBJ databases">
        <title>Chryseolinea sp. Jin1 Genome sequencing and assembly.</title>
        <authorList>
            <person name="Kim I."/>
        </authorList>
    </citation>
    <scope>NUCLEOTIDE SEQUENCE [LARGE SCALE GENOMIC DNA]</scope>
    <source>
        <strain evidence="2 3">Jin1</strain>
    </source>
</reference>
<sequence>MWTYATCCMSAEGDDSPVELYMFSATQDRGLVELLTAAASYHRNNAKLDLSHTVNFGQPWQKDSPCTYGFISLPYLDGPDLEHAVISGYEREVQFYWLIPVTEAEVDFKKSCGVEALEIKFEESGFDYLNPNRASVV</sequence>
<dbReference type="EMBL" id="JAERRB010000007">
    <property type="protein sequence ID" value="MBL0743485.1"/>
    <property type="molecule type" value="Genomic_DNA"/>
</dbReference>
<evidence type="ECO:0000313" key="3">
    <source>
        <dbReference type="Proteomes" id="UP000613030"/>
    </source>
</evidence>
<evidence type="ECO:0000259" key="1">
    <source>
        <dbReference type="Pfam" id="PF05076"/>
    </source>
</evidence>
<proteinExistence type="predicted"/>
<keyword evidence="3" id="KW-1185">Reference proteome</keyword>
<dbReference type="Pfam" id="PF05076">
    <property type="entry name" value="SUFU"/>
    <property type="match status" value="1"/>
</dbReference>
<name>A0ABS1KVK5_9BACT</name>
<gene>
    <name evidence="2" type="ORF">JI741_19790</name>
</gene>